<accession>A0A9W9WC87</accession>
<organism evidence="1 2">
    <name type="scientific">Penicillium cosmopolitanum</name>
    <dbReference type="NCBI Taxonomy" id="1131564"/>
    <lineage>
        <taxon>Eukaryota</taxon>
        <taxon>Fungi</taxon>
        <taxon>Dikarya</taxon>
        <taxon>Ascomycota</taxon>
        <taxon>Pezizomycotina</taxon>
        <taxon>Eurotiomycetes</taxon>
        <taxon>Eurotiomycetidae</taxon>
        <taxon>Eurotiales</taxon>
        <taxon>Aspergillaceae</taxon>
        <taxon>Penicillium</taxon>
    </lineage>
</organism>
<reference evidence="1" key="1">
    <citation type="submission" date="2022-12" db="EMBL/GenBank/DDBJ databases">
        <authorList>
            <person name="Petersen C."/>
        </authorList>
    </citation>
    <scope>NUCLEOTIDE SEQUENCE</scope>
    <source>
        <strain evidence="1">IBT 29677</strain>
    </source>
</reference>
<protein>
    <submittedName>
        <fullName evidence="1">Uncharacterized protein</fullName>
    </submittedName>
</protein>
<name>A0A9W9WC87_9EURO</name>
<keyword evidence="2" id="KW-1185">Reference proteome</keyword>
<gene>
    <name evidence="1" type="ORF">N7509_001309</name>
</gene>
<dbReference type="Proteomes" id="UP001147747">
    <property type="component" value="Unassembled WGS sequence"/>
</dbReference>
<sequence>MCNLTRSQLPKPVPDEQCLLGGLSELSEIWIHEPFLQAENALEAGLESWVLAHVSVQMDSLRDTLRRTSLVYGIYHQKLIYLKNVLPVRGHAEKTRCGRQYRIKLSRRLTLRGDGSGENPKIPKGWVDEADDAAIFRFTQIPLDLS</sequence>
<evidence type="ECO:0000313" key="2">
    <source>
        <dbReference type="Proteomes" id="UP001147747"/>
    </source>
</evidence>
<evidence type="ECO:0000313" key="1">
    <source>
        <dbReference type="EMBL" id="KAJ5414682.1"/>
    </source>
</evidence>
<dbReference type="RefSeq" id="XP_056494528.1">
    <property type="nucleotide sequence ID" value="XM_056625946.1"/>
</dbReference>
<dbReference type="EMBL" id="JAPZBU010000003">
    <property type="protein sequence ID" value="KAJ5414682.1"/>
    <property type="molecule type" value="Genomic_DNA"/>
</dbReference>
<reference evidence="1" key="2">
    <citation type="journal article" date="2023" name="IMA Fungus">
        <title>Comparative genomic study of the Penicillium genus elucidates a diverse pangenome and 15 lateral gene transfer events.</title>
        <authorList>
            <person name="Petersen C."/>
            <person name="Sorensen T."/>
            <person name="Nielsen M.R."/>
            <person name="Sondergaard T.E."/>
            <person name="Sorensen J.L."/>
            <person name="Fitzpatrick D.A."/>
            <person name="Frisvad J.C."/>
            <person name="Nielsen K.L."/>
        </authorList>
    </citation>
    <scope>NUCLEOTIDE SEQUENCE</scope>
    <source>
        <strain evidence="1">IBT 29677</strain>
    </source>
</reference>
<comment type="caution">
    <text evidence="1">The sequence shown here is derived from an EMBL/GenBank/DDBJ whole genome shotgun (WGS) entry which is preliminary data.</text>
</comment>
<dbReference type="AlphaFoldDB" id="A0A9W9WC87"/>
<dbReference type="GeneID" id="81364926"/>
<proteinExistence type="predicted"/>